<dbReference type="PANTHER" id="PTHR42852">
    <property type="entry name" value="THIOL:DISULFIDE INTERCHANGE PROTEIN DSBE"/>
    <property type="match status" value="1"/>
</dbReference>
<accession>A0A1U9KK06</accession>
<evidence type="ECO:0000256" key="1">
    <source>
        <dbReference type="ARBA" id="ARBA00004196"/>
    </source>
</evidence>
<dbReference type="AlphaFoldDB" id="A0A1U9KK06"/>
<keyword evidence="4" id="KW-0676">Redox-active center</keyword>
<evidence type="ECO:0000256" key="4">
    <source>
        <dbReference type="ARBA" id="ARBA00023284"/>
    </source>
</evidence>
<feature type="domain" description="Thioredoxin" evidence="6">
    <location>
        <begin position="56"/>
        <end position="193"/>
    </location>
</feature>
<gene>
    <name evidence="7" type="ORF">A0U92_16755</name>
</gene>
<protein>
    <submittedName>
        <fullName evidence="7">Cytochrome C biogenesis protein</fullName>
    </submittedName>
</protein>
<comment type="subcellular location">
    <subcellularLocation>
        <location evidence="1">Cell envelope</location>
    </subcellularLocation>
</comment>
<dbReference type="Pfam" id="PF00578">
    <property type="entry name" value="AhpC-TSA"/>
    <property type="match status" value="1"/>
</dbReference>
<evidence type="ECO:0000313" key="8">
    <source>
        <dbReference type="Proteomes" id="UP000188937"/>
    </source>
</evidence>
<dbReference type="PROSITE" id="PS51352">
    <property type="entry name" value="THIOREDOXIN_2"/>
    <property type="match status" value="1"/>
</dbReference>
<feature type="transmembrane region" description="Helical" evidence="5">
    <location>
        <begin position="20"/>
        <end position="40"/>
    </location>
</feature>
<dbReference type="RefSeq" id="WP_077814135.1">
    <property type="nucleotide sequence ID" value="NZ_CP014692.1"/>
</dbReference>
<organism evidence="7 8">
    <name type="scientific">Acetobacter aceti</name>
    <dbReference type="NCBI Taxonomy" id="435"/>
    <lineage>
        <taxon>Bacteria</taxon>
        <taxon>Pseudomonadati</taxon>
        <taxon>Pseudomonadota</taxon>
        <taxon>Alphaproteobacteria</taxon>
        <taxon>Acetobacterales</taxon>
        <taxon>Acetobacteraceae</taxon>
        <taxon>Acetobacter</taxon>
        <taxon>Acetobacter subgen. Acetobacter</taxon>
    </lineage>
</organism>
<evidence type="ECO:0000259" key="6">
    <source>
        <dbReference type="PROSITE" id="PS51352"/>
    </source>
</evidence>
<dbReference type="Gene3D" id="3.40.30.10">
    <property type="entry name" value="Glutaredoxin"/>
    <property type="match status" value="1"/>
</dbReference>
<dbReference type="GO" id="GO:0030313">
    <property type="term" value="C:cell envelope"/>
    <property type="evidence" value="ECO:0007669"/>
    <property type="project" value="UniProtKB-SubCell"/>
</dbReference>
<dbReference type="GO" id="GO:0016491">
    <property type="term" value="F:oxidoreductase activity"/>
    <property type="evidence" value="ECO:0007669"/>
    <property type="project" value="InterPro"/>
</dbReference>
<dbReference type="OrthoDB" id="9799347at2"/>
<dbReference type="Proteomes" id="UP000188937">
    <property type="component" value="Chromosome"/>
</dbReference>
<reference evidence="7 8" key="1">
    <citation type="submission" date="2016-03" db="EMBL/GenBank/DDBJ databases">
        <title>Acetic acid bacteria sequencing.</title>
        <authorList>
            <person name="Brandt J."/>
            <person name="Jakob F."/>
            <person name="Vogel R.F."/>
        </authorList>
    </citation>
    <scope>NUCLEOTIDE SEQUENCE [LARGE SCALE GENOMIC DNA]</scope>
    <source>
        <strain evidence="7 8">TMW2.1153</strain>
    </source>
</reference>
<proteinExistence type="predicted"/>
<evidence type="ECO:0000256" key="2">
    <source>
        <dbReference type="ARBA" id="ARBA00022748"/>
    </source>
</evidence>
<keyword evidence="5" id="KW-1133">Transmembrane helix</keyword>
<dbReference type="EMBL" id="CP014692">
    <property type="protein sequence ID" value="AQS86131.1"/>
    <property type="molecule type" value="Genomic_DNA"/>
</dbReference>
<keyword evidence="3" id="KW-1015">Disulfide bond</keyword>
<keyword evidence="5" id="KW-0472">Membrane</keyword>
<keyword evidence="5" id="KW-0812">Transmembrane</keyword>
<dbReference type="GO" id="GO:0016209">
    <property type="term" value="F:antioxidant activity"/>
    <property type="evidence" value="ECO:0007669"/>
    <property type="project" value="InterPro"/>
</dbReference>
<dbReference type="SUPFAM" id="SSF52833">
    <property type="entry name" value="Thioredoxin-like"/>
    <property type="match status" value="1"/>
</dbReference>
<dbReference type="eggNOG" id="COG0526">
    <property type="taxonomic scope" value="Bacteria"/>
</dbReference>
<name>A0A1U9KK06_ACEAC</name>
<keyword evidence="8" id="KW-1185">Reference proteome</keyword>
<dbReference type="PANTHER" id="PTHR42852:SF6">
    <property type="entry name" value="THIOL:DISULFIDE INTERCHANGE PROTEIN DSBE"/>
    <property type="match status" value="1"/>
</dbReference>
<evidence type="ECO:0000256" key="3">
    <source>
        <dbReference type="ARBA" id="ARBA00023157"/>
    </source>
</evidence>
<dbReference type="KEGG" id="aace:A0U92_16755"/>
<evidence type="ECO:0000256" key="5">
    <source>
        <dbReference type="SAM" id="Phobius"/>
    </source>
</evidence>
<dbReference type="InterPro" id="IPR000866">
    <property type="entry name" value="AhpC/TSA"/>
</dbReference>
<keyword evidence="2" id="KW-0201">Cytochrome c-type biogenesis</keyword>
<dbReference type="InterPro" id="IPR013766">
    <property type="entry name" value="Thioredoxin_domain"/>
</dbReference>
<dbReference type="InterPro" id="IPR050553">
    <property type="entry name" value="Thioredoxin_ResA/DsbE_sf"/>
</dbReference>
<dbReference type="InterPro" id="IPR036249">
    <property type="entry name" value="Thioredoxin-like_sf"/>
</dbReference>
<evidence type="ECO:0000313" key="7">
    <source>
        <dbReference type="EMBL" id="AQS86131.1"/>
    </source>
</evidence>
<sequence>MSNEQTSPDGQSAVTRRRLLLGVPLLGGAGICGVAFWKMLSGMQTGSFNPHDINAPATGRPVPDFTLPDQTPGTGFATADLKALTRPVLINFFASWCIPCIAEMEALLALQKQLPIWGVAYKDKPENAAGLLKHAGNPYTRIGSDREGRVAIDWGVSGVPESFLIAPGGMIVWHSAAGLDSPEVRDGLKNALKAVSG</sequence>
<dbReference type="STRING" id="435.A0U92_16755"/>
<dbReference type="GO" id="GO:0017004">
    <property type="term" value="P:cytochrome complex assembly"/>
    <property type="evidence" value="ECO:0007669"/>
    <property type="project" value="UniProtKB-KW"/>
</dbReference>